<dbReference type="Proteomes" id="UP000309033">
    <property type="component" value="Unassembled WGS sequence"/>
</dbReference>
<sequence length="325" mass="35896">MKVIFAWPLIILALVLSLRKSLIALLQRDLEAEAGGVKVRVGRAEEAAGEALEEATTQFSSSEIQPEFHPENSPSDQSPRTGRASEGNQSGLVGRIAELEKLLTAEETRRASLERVLSEGAQIGWEWARAGQKEPPEISVNWSAEGAPRVSAVPQKKGLQTMADVHRSARIYERLLWANLELSHPRLSAISAQTDVSGVEGDVRIVGPGFDLHIGVIIKYTAHGGPMPIKLLEELVDTSTLMHAPVLLVTNYNILKAADEFMRDFNSSGTVRAYMVHWKNDSDNDNLRTIINRIVNDYLRDRERSREGLTQTGDVSAVEQPPYSE</sequence>
<protein>
    <submittedName>
        <fullName evidence="2">Uncharacterized protein</fullName>
    </submittedName>
</protein>
<evidence type="ECO:0000313" key="2">
    <source>
        <dbReference type="EMBL" id="TLP66461.1"/>
    </source>
</evidence>
<dbReference type="OrthoDB" id="3544490at2"/>
<feature type="region of interest" description="Disordered" evidence="1">
    <location>
        <begin position="50"/>
        <end position="90"/>
    </location>
</feature>
<accession>A0A5R8ZL24</accession>
<feature type="compositionally biased region" description="Polar residues" evidence="1">
    <location>
        <begin position="72"/>
        <end position="90"/>
    </location>
</feature>
<feature type="region of interest" description="Disordered" evidence="1">
    <location>
        <begin position="305"/>
        <end position="325"/>
    </location>
</feature>
<name>A0A5R8ZL24_9ACTN</name>
<proteinExistence type="predicted"/>
<organism evidence="2 3">
    <name type="scientific">Microbispora triticiradicis</name>
    <dbReference type="NCBI Taxonomy" id="2200763"/>
    <lineage>
        <taxon>Bacteria</taxon>
        <taxon>Bacillati</taxon>
        <taxon>Actinomycetota</taxon>
        <taxon>Actinomycetes</taxon>
        <taxon>Streptosporangiales</taxon>
        <taxon>Streptosporangiaceae</taxon>
        <taxon>Microbispora</taxon>
    </lineage>
</organism>
<evidence type="ECO:0000313" key="3">
    <source>
        <dbReference type="Proteomes" id="UP000309033"/>
    </source>
</evidence>
<keyword evidence="3" id="KW-1185">Reference proteome</keyword>
<comment type="caution">
    <text evidence="2">The sequence shown here is derived from an EMBL/GenBank/DDBJ whole genome shotgun (WGS) entry which is preliminary data.</text>
</comment>
<gene>
    <name evidence="2" type="ORF">FED44_03045</name>
</gene>
<reference evidence="2" key="1">
    <citation type="submission" date="2019-05" db="EMBL/GenBank/DDBJ databases">
        <title>Isolation, diversity and antifungal activity of Actinobacteria from wheat.</title>
        <authorList>
            <person name="Yu B."/>
        </authorList>
    </citation>
    <scope>NUCLEOTIDE SEQUENCE [LARGE SCALE GENOMIC DNA]</scope>
    <source>
        <strain evidence="2">NEAU-HEGS1-5</strain>
    </source>
</reference>
<dbReference type="AlphaFoldDB" id="A0A5R8ZL24"/>
<evidence type="ECO:0000256" key="1">
    <source>
        <dbReference type="SAM" id="MobiDB-lite"/>
    </source>
</evidence>
<dbReference type="EMBL" id="VANP01000001">
    <property type="protein sequence ID" value="TLP66461.1"/>
    <property type="molecule type" value="Genomic_DNA"/>
</dbReference>